<dbReference type="EMBL" id="JBJQOH010000003">
    <property type="protein sequence ID" value="KAL3691290.1"/>
    <property type="molecule type" value="Genomic_DNA"/>
</dbReference>
<feature type="region of interest" description="Disordered" evidence="1">
    <location>
        <begin position="334"/>
        <end position="378"/>
    </location>
</feature>
<feature type="region of interest" description="Disordered" evidence="1">
    <location>
        <begin position="48"/>
        <end position="147"/>
    </location>
</feature>
<evidence type="ECO:0000313" key="3">
    <source>
        <dbReference type="Proteomes" id="UP001633002"/>
    </source>
</evidence>
<protein>
    <submittedName>
        <fullName evidence="2">Uncharacterized protein</fullName>
    </submittedName>
</protein>
<comment type="caution">
    <text evidence="2">The sequence shown here is derived from an EMBL/GenBank/DDBJ whole genome shotgun (WGS) entry which is preliminary data.</text>
</comment>
<feature type="compositionally biased region" description="Low complexity" evidence="1">
    <location>
        <begin position="337"/>
        <end position="346"/>
    </location>
</feature>
<proteinExistence type="predicted"/>
<feature type="compositionally biased region" description="Low complexity" evidence="1">
    <location>
        <begin position="116"/>
        <end position="129"/>
    </location>
</feature>
<sequence length="427" mass="46736">MCSEDLFELLADFPVHLKTDPLDDLFKTGSKPVLSKKLFETTLPSYDGAKATNKLRPSGQTYSDQEDSSQTSPRDSCNVPPSEGSGGNQVKSEQTKRSTSKASRAEPKSDRSPPLSTQSDASSKSSSVVTDDESDLAGCPPENMKASKLHPYEDFYSFLTREGGVERERLARAVTSQEYPRPEEDFVSFLARCIGVKDEQYVANLRQSLKCEPIHSEMEPQEPVKKEAEETVLDIHPDEDAMSFLLRQGSWESASSLEEDLSLVGPRKDEDAETFLRRTGNLSSASLDLDSLKDMQLVPPGMSSFITSRQELEVLREQVLVKLNSASEPVKDEVLMEENSPSSSSEMDGVVINRKRKSSDLVGSSSSSRVVRAKPDGSHTQGFACSCVGCCDKIHQGKKGRADAALVGLVPPAKGMLRPTNTPLQYA</sequence>
<evidence type="ECO:0000256" key="1">
    <source>
        <dbReference type="SAM" id="MobiDB-lite"/>
    </source>
</evidence>
<dbReference type="AlphaFoldDB" id="A0ABD3HI39"/>
<organism evidence="2 3">
    <name type="scientific">Riccia sorocarpa</name>
    <dbReference type="NCBI Taxonomy" id="122646"/>
    <lineage>
        <taxon>Eukaryota</taxon>
        <taxon>Viridiplantae</taxon>
        <taxon>Streptophyta</taxon>
        <taxon>Embryophyta</taxon>
        <taxon>Marchantiophyta</taxon>
        <taxon>Marchantiopsida</taxon>
        <taxon>Marchantiidae</taxon>
        <taxon>Marchantiales</taxon>
        <taxon>Ricciaceae</taxon>
        <taxon>Riccia</taxon>
    </lineage>
</organism>
<evidence type="ECO:0000313" key="2">
    <source>
        <dbReference type="EMBL" id="KAL3691290.1"/>
    </source>
</evidence>
<feature type="compositionally biased region" description="Low complexity" evidence="1">
    <location>
        <begin position="360"/>
        <end position="370"/>
    </location>
</feature>
<keyword evidence="3" id="KW-1185">Reference proteome</keyword>
<gene>
    <name evidence="2" type="ORF">R1sor_004941</name>
</gene>
<reference evidence="2 3" key="1">
    <citation type="submission" date="2024-09" db="EMBL/GenBank/DDBJ databases">
        <title>Chromosome-scale assembly of Riccia sorocarpa.</title>
        <authorList>
            <person name="Paukszto L."/>
        </authorList>
    </citation>
    <scope>NUCLEOTIDE SEQUENCE [LARGE SCALE GENOMIC DNA]</scope>
    <source>
        <strain evidence="2">LP-2024</strain>
        <tissue evidence="2">Aerial parts of the thallus</tissue>
    </source>
</reference>
<name>A0ABD3HI39_9MARC</name>
<dbReference type="Proteomes" id="UP001633002">
    <property type="component" value="Unassembled WGS sequence"/>
</dbReference>
<accession>A0ABD3HI39</accession>
<feature type="compositionally biased region" description="Polar residues" evidence="1">
    <location>
        <begin position="58"/>
        <end position="75"/>
    </location>
</feature>